<evidence type="ECO:0000313" key="1">
    <source>
        <dbReference type="EMBL" id="NVD37694.1"/>
    </source>
</evidence>
<accession>A0A7Y6ULA8</accession>
<dbReference type="GO" id="GO:0003700">
    <property type="term" value="F:DNA-binding transcription factor activity"/>
    <property type="evidence" value="ECO:0007669"/>
    <property type="project" value="TreeGrafter"/>
</dbReference>
<dbReference type="EMBL" id="JABWDU010000001">
    <property type="protein sequence ID" value="NVD37694.1"/>
    <property type="molecule type" value="Genomic_DNA"/>
</dbReference>
<dbReference type="InterPro" id="IPR000944">
    <property type="entry name" value="Tscrpt_reg_Rrf2"/>
</dbReference>
<proteinExistence type="predicted"/>
<dbReference type="NCBIfam" id="TIGR00738">
    <property type="entry name" value="rrf2_super"/>
    <property type="match status" value="1"/>
</dbReference>
<dbReference type="SUPFAM" id="SSF46785">
    <property type="entry name" value="Winged helix' DNA-binding domain"/>
    <property type="match status" value="1"/>
</dbReference>
<protein>
    <submittedName>
        <fullName evidence="1">Rrf2 family transcriptional regulator</fullName>
    </submittedName>
</protein>
<dbReference type="PANTHER" id="PTHR33221">
    <property type="entry name" value="WINGED HELIX-TURN-HELIX TRANSCRIPTIONAL REGULATOR, RRF2 FAMILY"/>
    <property type="match status" value="1"/>
</dbReference>
<name>A0A7Y6ULA8_9HYPH</name>
<reference evidence="1 2" key="1">
    <citation type="submission" date="2020-06" db="EMBL/GenBank/DDBJ databases">
        <authorList>
            <person name="Grouzdev D.S."/>
        </authorList>
    </citation>
    <scope>NUCLEOTIDE SEQUENCE [LARGE SCALE GENOMIC DNA]</scope>
    <source>
        <strain evidence="1 2">HO-A22</strain>
    </source>
</reference>
<dbReference type="InterPro" id="IPR036390">
    <property type="entry name" value="WH_DNA-bd_sf"/>
</dbReference>
<dbReference type="InterPro" id="IPR036388">
    <property type="entry name" value="WH-like_DNA-bd_sf"/>
</dbReference>
<dbReference type="PROSITE" id="PS51257">
    <property type="entry name" value="PROKAR_LIPOPROTEIN"/>
    <property type="match status" value="1"/>
</dbReference>
<dbReference type="Gene3D" id="1.10.10.10">
    <property type="entry name" value="Winged helix-like DNA-binding domain superfamily/Winged helix DNA-binding domain"/>
    <property type="match status" value="1"/>
</dbReference>
<dbReference type="AlphaFoldDB" id="A0A7Y6ULA8"/>
<organism evidence="1 2">
    <name type="scientific">Ensifer oleiphilus</name>
    <dbReference type="NCBI Taxonomy" id="2742698"/>
    <lineage>
        <taxon>Bacteria</taxon>
        <taxon>Pseudomonadati</taxon>
        <taxon>Pseudomonadota</taxon>
        <taxon>Alphaproteobacteria</taxon>
        <taxon>Hyphomicrobiales</taxon>
        <taxon>Rhizobiaceae</taxon>
        <taxon>Sinorhizobium/Ensifer group</taxon>
        <taxon>Ensifer</taxon>
    </lineage>
</organism>
<dbReference type="Proteomes" id="UP000520198">
    <property type="component" value="Unassembled WGS sequence"/>
</dbReference>
<sequence>MKLGDGVEQAIHSVTMLSCLQPGSTLSAAALAEFHGVSASYLLKHLQAMSGAGLLEAVPGPKGGYRLARLPAKISLLDIVLAVEGPEPAFRCNEIRLRGPNPYACKPKTLCTINVAMLKAEQAYRAELRRVTIADIMEDLRTKDDGSISARTNAFLAVNERKSAAGA</sequence>
<dbReference type="Pfam" id="PF02082">
    <property type="entry name" value="Rrf2"/>
    <property type="match status" value="1"/>
</dbReference>
<dbReference type="PROSITE" id="PS51197">
    <property type="entry name" value="HTH_RRF2_2"/>
    <property type="match status" value="1"/>
</dbReference>
<comment type="caution">
    <text evidence="1">The sequence shown here is derived from an EMBL/GenBank/DDBJ whole genome shotgun (WGS) entry which is preliminary data.</text>
</comment>
<keyword evidence="2" id="KW-1185">Reference proteome</keyword>
<dbReference type="RefSeq" id="WP_176351457.1">
    <property type="nucleotide sequence ID" value="NZ_JABWDU010000001.1"/>
</dbReference>
<gene>
    <name evidence="1" type="ORF">HT585_02415</name>
</gene>
<dbReference type="GO" id="GO:0005829">
    <property type="term" value="C:cytosol"/>
    <property type="evidence" value="ECO:0007669"/>
    <property type="project" value="TreeGrafter"/>
</dbReference>
<evidence type="ECO:0000313" key="2">
    <source>
        <dbReference type="Proteomes" id="UP000520198"/>
    </source>
</evidence>
<dbReference type="PANTHER" id="PTHR33221:SF15">
    <property type="entry name" value="HTH-TYPE TRANSCRIPTIONAL REGULATOR YWGB-RELATED"/>
    <property type="match status" value="1"/>
</dbReference>